<dbReference type="InterPro" id="IPR042099">
    <property type="entry name" value="ANL_N_sf"/>
</dbReference>
<keyword evidence="3" id="KW-1185">Reference proteome</keyword>
<feature type="domain" description="AMP-dependent synthetase/ligase" evidence="1">
    <location>
        <begin position="21"/>
        <end position="94"/>
    </location>
</feature>
<dbReference type="RefSeq" id="WP_187084628.1">
    <property type="nucleotide sequence ID" value="NZ_JACORU010000015.1"/>
</dbReference>
<evidence type="ECO:0000313" key="2">
    <source>
        <dbReference type="EMBL" id="MBC5768140.1"/>
    </source>
</evidence>
<dbReference type="Pfam" id="PF00501">
    <property type="entry name" value="AMP-binding"/>
    <property type="match status" value="1"/>
</dbReference>
<dbReference type="SUPFAM" id="SSF56801">
    <property type="entry name" value="Acetyl-CoA synthetase-like"/>
    <property type="match status" value="1"/>
</dbReference>
<dbReference type="Proteomes" id="UP000596827">
    <property type="component" value="Unassembled WGS sequence"/>
</dbReference>
<accession>A0A923S530</accession>
<proteinExistence type="predicted"/>
<dbReference type="Gene3D" id="3.40.50.12780">
    <property type="entry name" value="N-terminal domain of ligase-like"/>
    <property type="match status" value="1"/>
</dbReference>
<sequence length="231" mass="24509">MTEEVKAMEPHRINAAALLLARGLPGRTALAHGTHTLSYAQLRLAVAQAAGAWLDCGVHRGEVVMLRGTHGIERTVAFLGAIWAGAVPVPLARTRTGTVGHAWDTQAPSRFILDDSRAGYANAWRDSVVTIAEWRWYLQDAEAAEPVALRETSPACWTEPRTSAGGGARLLPHGFALLHAGETALDGPARGTRVSTVSGVLRVLRRGGSCVLSPPGMVTRLEAPAVELAFS</sequence>
<dbReference type="EMBL" id="JACORU010000015">
    <property type="protein sequence ID" value="MBC5768140.1"/>
    <property type="molecule type" value="Genomic_DNA"/>
</dbReference>
<dbReference type="InterPro" id="IPR000873">
    <property type="entry name" value="AMP-dep_synth/lig_dom"/>
</dbReference>
<name>A0A923S530_9BURK</name>
<organism evidence="2 3">
    <name type="scientific">Ramlibacter albus</name>
    <dbReference type="NCBI Taxonomy" id="2079448"/>
    <lineage>
        <taxon>Bacteria</taxon>
        <taxon>Pseudomonadati</taxon>
        <taxon>Pseudomonadota</taxon>
        <taxon>Betaproteobacteria</taxon>
        <taxon>Burkholderiales</taxon>
        <taxon>Comamonadaceae</taxon>
        <taxon>Ramlibacter</taxon>
    </lineage>
</organism>
<evidence type="ECO:0000313" key="3">
    <source>
        <dbReference type="Proteomes" id="UP000596827"/>
    </source>
</evidence>
<protein>
    <submittedName>
        <fullName evidence="2">AMP-binding protein</fullName>
    </submittedName>
</protein>
<dbReference type="AlphaFoldDB" id="A0A923S530"/>
<evidence type="ECO:0000259" key="1">
    <source>
        <dbReference type="Pfam" id="PF00501"/>
    </source>
</evidence>
<comment type="caution">
    <text evidence="2">The sequence shown here is derived from an EMBL/GenBank/DDBJ whole genome shotgun (WGS) entry which is preliminary data.</text>
</comment>
<reference evidence="2" key="1">
    <citation type="submission" date="2020-08" db="EMBL/GenBank/DDBJ databases">
        <title>Ramlibacter sp. GTP1 16S ribosomal RNA gene genome sequencing and assembly.</title>
        <authorList>
            <person name="Kang M."/>
        </authorList>
    </citation>
    <scope>NUCLEOTIDE SEQUENCE</scope>
    <source>
        <strain evidence="2">GTP1</strain>
    </source>
</reference>
<gene>
    <name evidence="2" type="ORF">H8R02_26990</name>
</gene>